<dbReference type="GO" id="GO:0008168">
    <property type="term" value="F:methyltransferase activity"/>
    <property type="evidence" value="ECO:0007669"/>
    <property type="project" value="UniProtKB-KW"/>
</dbReference>
<proteinExistence type="predicted"/>
<keyword evidence="2" id="KW-1185">Reference proteome</keyword>
<name>A0A6M3TE02_9CAUD</name>
<keyword evidence="1" id="KW-0808">Transferase</keyword>
<reference evidence="1 2" key="1">
    <citation type="journal article" date="2020" name="Microb. Biotechnol.">
        <title>Phage biocontrol to combat Pseudomonas syringae pathogens causing disease in cherry.</title>
        <authorList>
            <person name="Rabiey M."/>
            <person name="Roy S.R."/>
            <person name="Holtappels D."/>
            <person name="Franceschetti L."/>
            <person name="Quilty B.J."/>
            <person name="Creeth R."/>
            <person name="Sundin G.W."/>
            <person name="Wagemans J."/>
            <person name="Lavigne R."/>
            <person name="Jackson R.W."/>
        </authorList>
    </citation>
    <scope>NUCLEOTIDE SEQUENCE [LARGE SCALE GENOMIC DNA]</scope>
</reference>
<dbReference type="EMBL" id="MT104475">
    <property type="protein sequence ID" value="QJD55243.1"/>
    <property type="molecule type" value="Genomic_DNA"/>
</dbReference>
<accession>A0A6M3TE02</accession>
<organism evidence="1 2">
    <name type="scientific">Pseudomonas phage MR15</name>
    <dbReference type="NCBI Taxonomy" id="2711179"/>
    <lineage>
        <taxon>Viruses</taxon>
        <taxon>Duplodnaviria</taxon>
        <taxon>Heunggongvirae</taxon>
        <taxon>Uroviricota</taxon>
        <taxon>Caudoviricetes</taxon>
        <taxon>Readingvirus</taxon>
        <taxon>Readingvirus MR15</taxon>
    </lineage>
</organism>
<dbReference type="GO" id="GO:0032259">
    <property type="term" value="P:methylation"/>
    <property type="evidence" value="ECO:0007669"/>
    <property type="project" value="UniProtKB-KW"/>
</dbReference>
<protein>
    <submittedName>
        <fullName evidence="1">Putative site-specific DNA-methyltransferase</fullName>
    </submittedName>
</protein>
<dbReference type="Proteomes" id="UP000503469">
    <property type="component" value="Segment"/>
</dbReference>
<evidence type="ECO:0000313" key="1">
    <source>
        <dbReference type="EMBL" id="QJD55243.1"/>
    </source>
</evidence>
<sequence>MMLNAVWNLLISTFVRRGTPSERTCSASRASIVTSAPDLITQAGIVSSGNFQNP</sequence>
<evidence type="ECO:0000313" key="2">
    <source>
        <dbReference type="Proteomes" id="UP000503469"/>
    </source>
</evidence>
<keyword evidence="1" id="KW-0489">Methyltransferase</keyword>
<gene>
    <name evidence="1" type="ORF">Psm1vBMR15_gp29c</name>
</gene>